<keyword evidence="2" id="KW-1185">Reference proteome</keyword>
<gene>
    <name evidence="1" type="ORF">CVT25_000869</name>
</gene>
<dbReference type="Proteomes" id="UP000283269">
    <property type="component" value="Unassembled WGS sequence"/>
</dbReference>
<comment type="caution">
    <text evidence="1">The sequence shown here is derived from an EMBL/GenBank/DDBJ whole genome shotgun (WGS) entry which is preliminary data.</text>
</comment>
<protein>
    <submittedName>
        <fullName evidence="1">Uncharacterized protein</fullName>
    </submittedName>
</protein>
<dbReference type="InParanoid" id="A0A409VTG0"/>
<sequence length="82" mass="9325">MSDGRIFEEDATYREADGYEYNQNLDGRFQDFLAPQEQTPYAIYNVNKDDAHPQHAEGNLLESLVIRPMGCIGPDGDGKRFI</sequence>
<evidence type="ECO:0000313" key="2">
    <source>
        <dbReference type="Proteomes" id="UP000283269"/>
    </source>
</evidence>
<proteinExistence type="predicted"/>
<dbReference type="AlphaFoldDB" id="A0A409VTG0"/>
<accession>A0A409VTG0</accession>
<name>A0A409VTG0_PSICY</name>
<dbReference type="EMBL" id="NHYD01003931">
    <property type="protein sequence ID" value="PPQ69552.1"/>
    <property type="molecule type" value="Genomic_DNA"/>
</dbReference>
<reference evidence="1 2" key="1">
    <citation type="journal article" date="2018" name="Evol. Lett.">
        <title>Horizontal gene cluster transfer increased hallucinogenic mushroom diversity.</title>
        <authorList>
            <person name="Reynolds H.T."/>
            <person name="Vijayakumar V."/>
            <person name="Gluck-Thaler E."/>
            <person name="Korotkin H.B."/>
            <person name="Matheny P.B."/>
            <person name="Slot J.C."/>
        </authorList>
    </citation>
    <scope>NUCLEOTIDE SEQUENCE [LARGE SCALE GENOMIC DNA]</scope>
    <source>
        <strain evidence="1 2">2631</strain>
    </source>
</reference>
<organism evidence="1 2">
    <name type="scientific">Psilocybe cyanescens</name>
    <dbReference type="NCBI Taxonomy" id="93625"/>
    <lineage>
        <taxon>Eukaryota</taxon>
        <taxon>Fungi</taxon>
        <taxon>Dikarya</taxon>
        <taxon>Basidiomycota</taxon>
        <taxon>Agaricomycotina</taxon>
        <taxon>Agaricomycetes</taxon>
        <taxon>Agaricomycetidae</taxon>
        <taxon>Agaricales</taxon>
        <taxon>Agaricineae</taxon>
        <taxon>Strophariaceae</taxon>
        <taxon>Psilocybe</taxon>
    </lineage>
</organism>
<evidence type="ECO:0000313" key="1">
    <source>
        <dbReference type="EMBL" id="PPQ69552.1"/>
    </source>
</evidence>